<dbReference type="AlphaFoldDB" id="A0A438D0I2"/>
<evidence type="ECO:0000313" key="2">
    <source>
        <dbReference type="Proteomes" id="UP000288805"/>
    </source>
</evidence>
<proteinExistence type="predicted"/>
<protein>
    <recommendedName>
        <fullName evidence="3">Retrovirus-related Pol polyprotein from transposon TNT 1-94</fullName>
    </recommendedName>
</protein>
<organism evidence="1 2">
    <name type="scientific">Vitis vinifera</name>
    <name type="common">Grape</name>
    <dbReference type="NCBI Taxonomy" id="29760"/>
    <lineage>
        <taxon>Eukaryota</taxon>
        <taxon>Viridiplantae</taxon>
        <taxon>Streptophyta</taxon>
        <taxon>Embryophyta</taxon>
        <taxon>Tracheophyta</taxon>
        <taxon>Spermatophyta</taxon>
        <taxon>Magnoliopsida</taxon>
        <taxon>eudicotyledons</taxon>
        <taxon>Gunneridae</taxon>
        <taxon>Pentapetalae</taxon>
        <taxon>rosids</taxon>
        <taxon>Vitales</taxon>
        <taxon>Vitaceae</taxon>
        <taxon>Viteae</taxon>
        <taxon>Vitis</taxon>
    </lineage>
</organism>
<evidence type="ECO:0008006" key="3">
    <source>
        <dbReference type="Google" id="ProtNLM"/>
    </source>
</evidence>
<dbReference type="Proteomes" id="UP000288805">
    <property type="component" value="Unassembled WGS sequence"/>
</dbReference>
<evidence type="ECO:0000313" key="1">
    <source>
        <dbReference type="EMBL" id="RVW28964.1"/>
    </source>
</evidence>
<gene>
    <name evidence="1" type="ORF">CK203_094773</name>
</gene>
<dbReference type="EMBL" id="QGNW01001869">
    <property type="protein sequence ID" value="RVW28964.1"/>
    <property type="molecule type" value="Genomic_DNA"/>
</dbReference>
<comment type="caution">
    <text evidence="1">The sequence shown here is derived from an EMBL/GenBank/DDBJ whole genome shotgun (WGS) entry which is preliminary data.</text>
</comment>
<reference evidence="1 2" key="1">
    <citation type="journal article" date="2018" name="PLoS Genet.">
        <title>Population sequencing reveals clonal diversity and ancestral inbreeding in the grapevine cultivar Chardonnay.</title>
        <authorList>
            <person name="Roach M.J."/>
            <person name="Johnson D.L."/>
            <person name="Bohlmann J."/>
            <person name="van Vuuren H.J."/>
            <person name="Jones S.J."/>
            <person name="Pretorius I.S."/>
            <person name="Schmidt S.A."/>
            <person name="Borneman A.R."/>
        </authorList>
    </citation>
    <scope>NUCLEOTIDE SEQUENCE [LARGE SCALE GENOMIC DNA]</scope>
    <source>
        <strain evidence="2">cv. Chardonnay</strain>
        <tissue evidence="1">Leaf</tissue>
    </source>
</reference>
<accession>A0A438D0I2</accession>
<name>A0A438D0I2_VITVI</name>
<sequence>MGNLFEVVRASLIAVKTPISYWGKAITSTAYLINQVPSSSINFQTPLQALTNGRSCPNCSKSTSSCFWGSTIRKFRLSIMIIISQRMMNLGQSELGTRKRVQEALGDPRWKAAMNEEMKSLQKNETWELVELSTRKEASWVSLDLYCEVTRQMVVLNDLKPRLVVKGYTQTYGIDYTETFAPVAKINTVRMHGVRKAMSEGVQIEEVMYGLKQSSRAWLEGGNLVTWKVRSRMSSLVQVQKQNLEVTYLGNQSDCFVTIKLHVTLLIIQYNMIITKHVEVDRFFIKEKLDDKIVELPKIRSEDQLADILTQSYLKSSVLKIFRQVGHV</sequence>